<dbReference type="HOGENOM" id="CLU_127117_1_0_6"/>
<name>C6C3A2_MUSP7</name>
<keyword evidence="1" id="KW-1133">Transmembrane helix</keyword>
<dbReference type="eggNOG" id="ENOG50339UJ">
    <property type="taxonomic scope" value="Bacteria"/>
</dbReference>
<sequence>MTPERFRSIVDAYGADARRWPAAEREAAQAWADTHPDTAAALLTHAAQLDAWLTTNRITPPQDRLIARIIASAPVRKARLSGHSGLWWTGTLACAGLAGGLTGAFVVSFFLLANVPTYPHLPAHLVTAFSAAPSDMEGDAE</sequence>
<dbReference type="AlphaFoldDB" id="C6C3A2"/>
<evidence type="ECO:0000313" key="3">
    <source>
        <dbReference type="Proteomes" id="UP000002734"/>
    </source>
</evidence>
<accession>C6C3A2</accession>
<keyword evidence="1" id="KW-0812">Transmembrane</keyword>
<dbReference type="KEGG" id="dda:Dd703_3440"/>
<evidence type="ECO:0000313" key="2">
    <source>
        <dbReference type="EMBL" id="ACS87200.1"/>
    </source>
</evidence>
<reference evidence="2" key="1">
    <citation type="submission" date="2009-06" db="EMBL/GenBank/DDBJ databases">
        <title>Complete sequence of Dickeya dadantii Ech703.</title>
        <authorList>
            <consortium name="US DOE Joint Genome Institute"/>
            <person name="Lucas S."/>
            <person name="Copeland A."/>
            <person name="Lapidus A."/>
            <person name="Glavina del Rio T."/>
            <person name="Dalin E."/>
            <person name="Tice H."/>
            <person name="Bruce D."/>
            <person name="Goodwin L."/>
            <person name="Pitluck S."/>
            <person name="Chertkov O."/>
            <person name="Brettin T."/>
            <person name="Detter J.C."/>
            <person name="Han C."/>
            <person name="Larimer F."/>
            <person name="Land M."/>
            <person name="Hauser L."/>
            <person name="Kyrpides N."/>
            <person name="Mikhailova N."/>
            <person name="Balakrishnan V."/>
            <person name="Glasner J."/>
            <person name="Perna N.T."/>
        </authorList>
    </citation>
    <scope>NUCLEOTIDE SEQUENCE [LARGE SCALE GENOMIC DNA]</scope>
    <source>
        <strain evidence="2">Ech703</strain>
    </source>
</reference>
<keyword evidence="3" id="KW-1185">Reference proteome</keyword>
<feature type="transmembrane region" description="Helical" evidence="1">
    <location>
        <begin position="86"/>
        <end position="112"/>
    </location>
</feature>
<dbReference type="EMBL" id="CP001654">
    <property type="protein sequence ID" value="ACS87200.1"/>
    <property type="molecule type" value="Genomic_DNA"/>
</dbReference>
<dbReference type="RefSeq" id="WP_015855098.1">
    <property type="nucleotide sequence ID" value="NC_012880.1"/>
</dbReference>
<dbReference type="STRING" id="579405.Dd703_3440"/>
<dbReference type="Proteomes" id="UP000002734">
    <property type="component" value="Chromosome"/>
</dbReference>
<keyword evidence="1" id="KW-0472">Membrane</keyword>
<proteinExistence type="predicted"/>
<gene>
    <name evidence="2" type="ordered locus">Dd703_3440</name>
</gene>
<protein>
    <submittedName>
        <fullName evidence="2">Uncharacterized protein</fullName>
    </submittedName>
</protein>
<evidence type="ECO:0000256" key="1">
    <source>
        <dbReference type="SAM" id="Phobius"/>
    </source>
</evidence>
<organism evidence="2 3">
    <name type="scientific">Musicola paradisiaca (strain Ech703)</name>
    <name type="common">Dickeya paradisiaca</name>
    <name type="synonym">Dickeya dadantii</name>
    <dbReference type="NCBI Taxonomy" id="579405"/>
    <lineage>
        <taxon>Bacteria</taxon>
        <taxon>Pseudomonadati</taxon>
        <taxon>Pseudomonadota</taxon>
        <taxon>Gammaproteobacteria</taxon>
        <taxon>Enterobacterales</taxon>
        <taxon>Pectobacteriaceae</taxon>
        <taxon>Musicola</taxon>
    </lineage>
</organism>